<evidence type="ECO:0000256" key="2">
    <source>
        <dbReference type="SAM" id="MobiDB-lite"/>
    </source>
</evidence>
<feature type="compositionally biased region" description="Acidic residues" evidence="2">
    <location>
        <begin position="356"/>
        <end position="366"/>
    </location>
</feature>
<organism evidence="3">
    <name type="scientific">Lepeophtheirus salmonis</name>
    <name type="common">Salmon louse</name>
    <name type="synonym">Caligus salmonis</name>
    <dbReference type="NCBI Taxonomy" id="72036"/>
    <lineage>
        <taxon>Eukaryota</taxon>
        <taxon>Metazoa</taxon>
        <taxon>Ecdysozoa</taxon>
        <taxon>Arthropoda</taxon>
        <taxon>Crustacea</taxon>
        <taxon>Multicrustacea</taxon>
        <taxon>Hexanauplia</taxon>
        <taxon>Copepoda</taxon>
        <taxon>Siphonostomatoida</taxon>
        <taxon>Caligidae</taxon>
        <taxon>Lepeophtheirus</taxon>
    </lineage>
</organism>
<keyword evidence="1" id="KW-0175">Coiled coil</keyword>
<dbReference type="EMBL" id="HACA01005011">
    <property type="protein sequence ID" value="CDW22372.1"/>
    <property type="molecule type" value="Transcribed_RNA"/>
</dbReference>
<reference evidence="3" key="1">
    <citation type="submission" date="2014-05" db="EMBL/GenBank/DDBJ databases">
        <authorList>
            <person name="Chronopoulou M."/>
        </authorList>
    </citation>
    <scope>NUCLEOTIDE SEQUENCE</scope>
    <source>
        <tissue evidence="3">Whole organism</tissue>
    </source>
</reference>
<feature type="region of interest" description="Disordered" evidence="2">
    <location>
        <begin position="337"/>
        <end position="366"/>
    </location>
</feature>
<name>A0A0K2T9Z6_LEPSM</name>
<feature type="coiled-coil region" evidence="1">
    <location>
        <begin position="376"/>
        <end position="424"/>
    </location>
</feature>
<dbReference type="AlphaFoldDB" id="A0A0K2T9Z6"/>
<sequence length="435" mass="49350">MSVKPSPSSYRSGLDFYSLVRGMERSYSCTYLINLDADLLGLCADEDRNALDLARDALISHTNRIFSEIIEKSGRNLNQFCFGTAFINMNPNYKTLDNMDANSWKTEGISQHWTGKRGYRTTCCKICCNNRVCLGCTHENGCYNAPIRGYYDGLVVLSAIKKESLPNQFTVIPPGASIHDIRSRRGRQELDKRLDPEEYAVTLEGLLTAHYQYGGDMDMANLVVTSQKMAIILGEVEEIEKKRTRKYPAYAVYVAYRLENEIFRNDEMVGLGKFNKMKSKGPVGKSIKEAAALAAEANKAMADEAIRGISEGSIIAGDLGGLDTNYQLMWEAADKMDDEEEDRKTSIGGMSRDFSEDWEKESDDETEDKILEQIDDRRLITRIEQLENEKSKLVEKILKLEESRTGTEKRIKSLQTEINEIRTKLEMDILYEVKN</sequence>
<accession>A0A0K2T9Z6</accession>
<dbReference type="OrthoDB" id="10485287at2759"/>
<evidence type="ECO:0000256" key="1">
    <source>
        <dbReference type="SAM" id="Coils"/>
    </source>
</evidence>
<proteinExistence type="predicted"/>
<evidence type="ECO:0000313" key="3">
    <source>
        <dbReference type="EMBL" id="CDW22372.1"/>
    </source>
</evidence>
<protein>
    <submittedName>
        <fullName evidence="3">Uncharacterized protein</fullName>
    </submittedName>
</protein>